<evidence type="ECO:0000313" key="4">
    <source>
        <dbReference type="EMBL" id="KAI1903433.1"/>
    </source>
</evidence>
<protein>
    <recommendedName>
        <fullName evidence="3">USP domain-containing protein</fullName>
    </recommendedName>
</protein>
<feature type="region of interest" description="Disordered" evidence="2">
    <location>
        <begin position="815"/>
        <end position="834"/>
    </location>
</feature>
<gene>
    <name evidence="4" type="ORF">AGOR_G00027150</name>
</gene>
<dbReference type="InterPro" id="IPR038765">
    <property type="entry name" value="Papain-like_cys_pep_sf"/>
</dbReference>
<dbReference type="Pfam" id="PF15509">
    <property type="entry name" value="DUF4650"/>
    <property type="match status" value="1"/>
</dbReference>
<evidence type="ECO:0000256" key="1">
    <source>
        <dbReference type="SAM" id="Coils"/>
    </source>
</evidence>
<dbReference type="GO" id="GO:0016926">
    <property type="term" value="P:protein desumoylation"/>
    <property type="evidence" value="ECO:0007669"/>
    <property type="project" value="TreeGrafter"/>
</dbReference>
<comment type="caution">
    <text evidence="4">The sequence shown here is derived from an EMBL/GenBank/DDBJ whole genome shotgun (WGS) entry which is preliminary data.</text>
</comment>
<dbReference type="GO" id="GO:0015030">
    <property type="term" value="C:Cajal body"/>
    <property type="evidence" value="ECO:0007669"/>
    <property type="project" value="TreeGrafter"/>
</dbReference>
<keyword evidence="1" id="KW-0175">Coiled coil</keyword>
<feature type="region of interest" description="Disordered" evidence="2">
    <location>
        <begin position="730"/>
        <end position="751"/>
    </location>
</feature>
<dbReference type="InterPro" id="IPR028890">
    <property type="entry name" value="Peptidase_C98"/>
</dbReference>
<dbReference type="Proteomes" id="UP000829720">
    <property type="component" value="Unassembled WGS sequence"/>
</dbReference>
<organism evidence="4 5">
    <name type="scientific">Albula goreensis</name>
    <dbReference type="NCBI Taxonomy" id="1534307"/>
    <lineage>
        <taxon>Eukaryota</taxon>
        <taxon>Metazoa</taxon>
        <taxon>Chordata</taxon>
        <taxon>Craniata</taxon>
        <taxon>Vertebrata</taxon>
        <taxon>Euteleostomi</taxon>
        <taxon>Actinopterygii</taxon>
        <taxon>Neopterygii</taxon>
        <taxon>Teleostei</taxon>
        <taxon>Albuliformes</taxon>
        <taxon>Albulidae</taxon>
        <taxon>Albula</taxon>
    </lineage>
</organism>
<feature type="region of interest" description="Disordered" evidence="2">
    <location>
        <begin position="953"/>
        <end position="977"/>
    </location>
</feature>
<dbReference type="Pfam" id="PF15499">
    <property type="entry name" value="Peptidase_C98"/>
    <property type="match status" value="1"/>
</dbReference>
<keyword evidence="5" id="KW-1185">Reference proteome</keyword>
<feature type="region of interest" description="Disordered" evidence="2">
    <location>
        <begin position="102"/>
        <end position="146"/>
    </location>
</feature>
<dbReference type="EMBL" id="JAERUA010000002">
    <property type="protein sequence ID" value="KAI1903433.1"/>
    <property type="molecule type" value="Genomic_DNA"/>
</dbReference>
<feature type="coiled-coil region" evidence="1">
    <location>
        <begin position="271"/>
        <end position="301"/>
    </location>
</feature>
<dbReference type="OrthoDB" id="6160353at2759"/>
<feature type="compositionally biased region" description="Basic and acidic residues" evidence="2">
    <location>
        <begin position="130"/>
        <end position="142"/>
    </location>
</feature>
<dbReference type="GO" id="GO:0032183">
    <property type="term" value="F:SUMO binding"/>
    <property type="evidence" value="ECO:0007669"/>
    <property type="project" value="InterPro"/>
</dbReference>
<dbReference type="PANTHER" id="PTHR15294:SF3">
    <property type="entry name" value="SUMO-SPECIFIC ISOPEPTIDASE USPL1"/>
    <property type="match status" value="1"/>
</dbReference>
<name>A0A8T3E2K4_9TELE</name>
<reference evidence="4" key="1">
    <citation type="submission" date="2021-01" db="EMBL/GenBank/DDBJ databases">
        <authorList>
            <person name="Zahm M."/>
            <person name="Roques C."/>
            <person name="Cabau C."/>
            <person name="Klopp C."/>
            <person name="Donnadieu C."/>
            <person name="Jouanno E."/>
            <person name="Lampietro C."/>
            <person name="Louis A."/>
            <person name="Herpin A."/>
            <person name="Echchiki A."/>
            <person name="Berthelot C."/>
            <person name="Parey E."/>
            <person name="Roest-Crollius H."/>
            <person name="Braasch I."/>
            <person name="Postlethwait J."/>
            <person name="Bobe J."/>
            <person name="Montfort J."/>
            <person name="Bouchez O."/>
            <person name="Begum T."/>
            <person name="Mejri S."/>
            <person name="Adams A."/>
            <person name="Chen W.-J."/>
            <person name="Guiguen Y."/>
        </authorList>
    </citation>
    <scope>NUCLEOTIDE SEQUENCE</scope>
    <source>
        <tissue evidence="4">Blood</tissue>
    </source>
</reference>
<evidence type="ECO:0000256" key="2">
    <source>
        <dbReference type="SAM" id="MobiDB-lite"/>
    </source>
</evidence>
<dbReference type="GO" id="GO:0030576">
    <property type="term" value="P:Cajal body organization"/>
    <property type="evidence" value="ECO:0007669"/>
    <property type="project" value="InterPro"/>
</dbReference>
<feature type="compositionally biased region" description="Polar residues" evidence="2">
    <location>
        <begin position="815"/>
        <end position="825"/>
    </location>
</feature>
<feature type="compositionally biased region" description="Polar residues" evidence="2">
    <location>
        <begin position="730"/>
        <end position="740"/>
    </location>
</feature>
<dbReference type="InterPro" id="IPR029388">
    <property type="entry name" value="DUF4650"/>
</dbReference>
<dbReference type="PROSITE" id="PS50235">
    <property type="entry name" value="USP_3"/>
    <property type="match status" value="1"/>
</dbReference>
<dbReference type="InterPro" id="IPR033505">
    <property type="entry name" value="USPL1"/>
</dbReference>
<dbReference type="InterPro" id="IPR028889">
    <property type="entry name" value="USP"/>
</dbReference>
<dbReference type="SUPFAM" id="SSF54001">
    <property type="entry name" value="Cysteine proteinases"/>
    <property type="match status" value="1"/>
</dbReference>
<feature type="domain" description="USP" evidence="3">
    <location>
        <begin position="336"/>
        <end position="608"/>
    </location>
</feature>
<evidence type="ECO:0000259" key="3">
    <source>
        <dbReference type="PROSITE" id="PS50235"/>
    </source>
</evidence>
<accession>A0A8T3E2K4</accession>
<dbReference type="PANTHER" id="PTHR15294">
    <property type="entry name" value="RETINOVIN-RELATED"/>
    <property type="match status" value="1"/>
</dbReference>
<feature type="compositionally biased region" description="Polar residues" evidence="2">
    <location>
        <begin position="960"/>
        <end position="969"/>
    </location>
</feature>
<evidence type="ECO:0000313" key="5">
    <source>
        <dbReference type="Proteomes" id="UP000829720"/>
    </source>
</evidence>
<sequence length="1087" mass="119895">MVILITWQRKALDPTNHSDLPMSGENTELGVSAPDLAGYLGKVNESTAQVKNCPWCSAKGQVFALRSYRINFHESLTLCTNPECLFPLVSKPLEDILRSLTTGGGEDFGKRKSPCRPHDEPSVPQSKRRKPEDLDGTTDPRRTVGLCQSRMSLQSVSLHGNGEAMETVTHLQEEGSGCHTDLDLTDQACKPCSRDLCHTPVFGDGSHELDSPGLQNDLEPSNPMEDAEKAGAEIGSAAVFVQGSRLTEDHEEWPMEEQEGRLLEEQKAKCMEGLEARLTAVEEEERTLEDEEGKLKNEQQVQAVDEKEVSLAKEQEVRLTVEQEGELELVNAPSHLFWRNEHNLCWLNTMLVAVVHCQALREHVVSMLEEKSPLRRLCHGYIKACGLVKAKEQMDDKDKTVKVPSAVLNQAQRELEELQMSAFKLIQPKLQCKLGEKETPVFALPLLLRLDLCAEIQFEHTFHWHFECAACGHSFSNRCKKTLTTFTSIMPDWHPLHAVHWAPCSSCHHKRQKRKMVLESVSPVFMLHFVEGLPQNDVTAYSFDFKGNHHVVSTVIQYDQHLKHFVTWIQDSSGSWLEFDDLKYPRCTSHKTLPVPPDQIHVVFWEVQVARQEAPDRAFSDTSTGLKVTGSDAQQLDLSIPFPQNDTFIVDALTEEDVDGAPTKTSPSGPDTSIGSATLLEAFEGLSHNDIVTLTLMEVKVDAEGRPLDSSGNSSGLDERMHTPVETTHVSSTVANSESHSPPKYQETERAVKRDGLTEKKARLLDQDIVLPSVIACPKPPPPSPPTTKVPRPTALSNARWSLLLSKHPSFQSTPILPKCTSATPTPKPTMKITDDKSLPAKAAEMFGGFRPRGVTKQTNTLSNGYHCPSVELGVKNTAFKQPWVKSPSQPPSVLTSFKSLCRTEGPGPIESTTVLASETSANSNLNKSSGLRQKLLKKLKKKKKMLAALDKMLDKGTGDTPQRPDSTILTSPYTVSSSTSLCSSPDSSYEQFFTDLLSPATTTASSLSPDSTSLLEMLVTGHEGAEVASESPSAPQPQGMGSVVTKSTVNNLGSTNDDFLDEFMSGSQLQACNSENVDFNVFDMFF</sequence>
<proteinExistence type="predicted"/>
<dbReference type="AlphaFoldDB" id="A0A8T3E2K4"/>